<evidence type="ECO:0000256" key="2">
    <source>
        <dbReference type="ARBA" id="ARBA00022748"/>
    </source>
</evidence>
<keyword evidence="2" id="KW-0201">Cytochrome c-type biogenesis</keyword>
<dbReference type="Proteomes" id="UP000323324">
    <property type="component" value="Unassembled WGS sequence"/>
</dbReference>
<feature type="domain" description="Thioredoxin" evidence="5">
    <location>
        <begin position="199"/>
        <end position="343"/>
    </location>
</feature>
<organism evidence="6 7">
    <name type="scientific">Bizionia saleffrena</name>
    <dbReference type="NCBI Taxonomy" id="291189"/>
    <lineage>
        <taxon>Bacteria</taxon>
        <taxon>Pseudomonadati</taxon>
        <taxon>Bacteroidota</taxon>
        <taxon>Flavobacteriia</taxon>
        <taxon>Flavobacteriales</taxon>
        <taxon>Flavobacteriaceae</taxon>
        <taxon>Bizionia</taxon>
    </lineage>
</organism>
<comment type="subcellular location">
    <subcellularLocation>
        <location evidence="1">Cell envelope</location>
    </subcellularLocation>
</comment>
<dbReference type="SUPFAM" id="SSF52833">
    <property type="entry name" value="Thioredoxin-like"/>
    <property type="match status" value="1"/>
</dbReference>
<dbReference type="CDD" id="cd02966">
    <property type="entry name" value="TlpA_like_family"/>
    <property type="match status" value="1"/>
</dbReference>
<evidence type="ECO:0000313" key="6">
    <source>
        <dbReference type="EMBL" id="TYB78165.1"/>
    </source>
</evidence>
<evidence type="ECO:0000259" key="5">
    <source>
        <dbReference type="PROSITE" id="PS51352"/>
    </source>
</evidence>
<dbReference type="PANTHER" id="PTHR42852">
    <property type="entry name" value="THIOL:DISULFIDE INTERCHANGE PROTEIN DSBE"/>
    <property type="match status" value="1"/>
</dbReference>
<accession>A0A8H2QGE3</accession>
<dbReference type="AlphaFoldDB" id="A0A8H2QGE3"/>
<dbReference type="InterPro" id="IPR036249">
    <property type="entry name" value="Thioredoxin-like_sf"/>
</dbReference>
<dbReference type="RefSeq" id="WP_148368520.1">
    <property type="nucleotide sequence ID" value="NZ_VSKM01000002.1"/>
</dbReference>
<reference evidence="6 7" key="1">
    <citation type="submission" date="2019-08" db="EMBL/GenBank/DDBJ databases">
        <title>Genomes of Antarctic Bizionia species.</title>
        <authorList>
            <person name="Bowman J.P."/>
        </authorList>
    </citation>
    <scope>NUCLEOTIDE SEQUENCE [LARGE SCALE GENOMIC DNA]</scope>
    <source>
        <strain evidence="6 7">HFD</strain>
    </source>
</reference>
<evidence type="ECO:0000256" key="4">
    <source>
        <dbReference type="ARBA" id="ARBA00023284"/>
    </source>
</evidence>
<dbReference type="Pfam" id="PF08534">
    <property type="entry name" value="Redoxin"/>
    <property type="match status" value="1"/>
</dbReference>
<gene>
    <name evidence="6" type="ORF">ES676_02845</name>
</gene>
<dbReference type="EMBL" id="VSKM01000002">
    <property type="protein sequence ID" value="TYB78165.1"/>
    <property type="molecule type" value="Genomic_DNA"/>
</dbReference>
<keyword evidence="4" id="KW-0676">Redox-active center</keyword>
<dbReference type="GO" id="GO:0017004">
    <property type="term" value="P:cytochrome complex assembly"/>
    <property type="evidence" value="ECO:0007669"/>
    <property type="project" value="UniProtKB-KW"/>
</dbReference>
<keyword evidence="3" id="KW-1015">Disulfide bond</keyword>
<dbReference type="Gene3D" id="3.40.30.10">
    <property type="entry name" value="Glutaredoxin"/>
    <property type="match status" value="1"/>
</dbReference>
<evidence type="ECO:0000313" key="7">
    <source>
        <dbReference type="Proteomes" id="UP000323324"/>
    </source>
</evidence>
<proteinExistence type="predicted"/>
<dbReference type="InterPro" id="IPR050553">
    <property type="entry name" value="Thioredoxin_ResA/DsbE_sf"/>
</dbReference>
<dbReference type="GO" id="GO:0016491">
    <property type="term" value="F:oxidoreductase activity"/>
    <property type="evidence" value="ECO:0007669"/>
    <property type="project" value="InterPro"/>
</dbReference>
<dbReference type="PANTHER" id="PTHR42852:SF6">
    <property type="entry name" value="THIOL:DISULFIDE INTERCHANGE PROTEIN DSBE"/>
    <property type="match status" value="1"/>
</dbReference>
<dbReference type="GO" id="GO:0030313">
    <property type="term" value="C:cell envelope"/>
    <property type="evidence" value="ECO:0007669"/>
    <property type="project" value="UniProtKB-SubCell"/>
</dbReference>
<evidence type="ECO:0000256" key="1">
    <source>
        <dbReference type="ARBA" id="ARBA00004196"/>
    </source>
</evidence>
<sequence length="343" mass="39123">MRNLILIALVSLMVSCNKEVPKKDYAVLYGTVENPNDSINLRLFNPVSSKSVIIDVDENGNFRDTLKLENPVNYNTVYDKVFEVYLQNDMDLNMSFDASNIQETLTFKGKGAEENNFIKFKTGHLSSLFGKDYKEYLGAEETDFNVRTDAFMTTFYATLDNKEALLDSTFVADEKKKIEEFKTGMVAQHEQQLEINSKLGKGLPSPEFTDYVNYKGGTSSLSDFKGSYVYIDVWATWCVPCIYEMPYLAKVEEAFKDKNITFLSISVDNQKDKAKWRKMIETKALDGVQLLADNATESKFMTDYYIFGIPRFILLDKEGNIVSYDAPRPSEEGLKDLFNSLDI</sequence>
<dbReference type="InterPro" id="IPR013766">
    <property type="entry name" value="Thioredoxin_domain"/>
</dbReference>
<dbReference type="PROSITE" id="PS51352">
    <property type="entry name" value="THIOREDOXIN_2"/>
    <property type="match status" value="1"/>
</dbReference>
<comment type="caution">
    <text evidence="6">The sequence shown here is derived from an EMBL/GenBank/DDBJ whole genome shotgun (WGS) entry which is preliminary data.</text>
</comment>
<dbReference type="PROSITE" id="PS51257">
    <property type="entry name" value="PROKAR_LIPOPROTEIN"/>
    <property type="match status" value="1"/>
</dbReference>
<keyword evidence="7" id="KW-1185">Reference proteome</keyword>
<evidence type="ECO:0000256" key="3">
    <source>
        <dbReference type="ARBA" id="ARBA00023157"/>
    </source>
</evidence>
<protein>
    <submittedName>
        <fullName evidence="6">TlpA family protein disulfide reductase</fullName>
    </submittedName>
</protein>
<name>A0A8H2QGE3_9FLAO</name>
<dbReference type="InterPro" id="IPR013740">
    <property type="entry name" value="Redoxin"/>
</dbReference>